<proteinExistence type="predicted"/>
<dbReference type="Proteomes" id="UP000294739">
    <property type="component" value="Unassembled WGS sequence"/>
</dbReference>
<protein>
    <submittedName>
        <fullName evidence="2">Uncharacterized protein</fullName>
    </submittedName>
</protein>
<dbReference type="EMBL" id="SMKZ01000032">
    <property type="protein sequence ID" value="TDE03450.1"/>
    <property type="molecule type" value="Genomic_DNA"/>
</dbReference>
<evidence type="ECO:0000313" key="2">
    <source>
        <dbReference type="EMBL" id="TDE03450.1"/>
    </source>
</evidence>
<sequence length="85" mass="8872">MAERNVSVIVTQAEMDELAWKLDTDWGCSPEHAEGTCFICDTLSAVTNALRDWWDEKAAAAASAPGVSTSGPGVEPDTGEAGSDA</sequence>
<accession>A0A4R5CVH1</accession>
<keyword evidence="3" id="KW-1185">Reference proteome</keyword>
<feature type="region of interest" description="Disordered" evidence="1">
    <location>
        <begin position="60"/>
        <end position="85"/>
    </location>
</feature>
<feature type="compositionally biased region" description="Low complexity" evidence="1">
    <location>
        <begin position="60"/>
        <end position="74"/>
    </location>
</feature>
<name>A0A4R5CVH1_9ACTN</name>
<gene>
    <name evidence="2" type="ORF">E1269_20655</name>
</gene>
<organism evidence="2 3">
    <name type="scientific">Jiangella asiatica</name>
    <dbReference type="NCBI Taxonomy" id="2530372"/>
    <lineage>
        <taxon>Bacteria</taxon>
        <taxon>Bacillati</taxon>
        <taxon>Actinomycetota</taxon>
        <taxon>Actinomycetes</taxon>
        <taxon>Jiangellales</taxon>
        <taxon>Jiangellaceae</taxon>
        <taxon>Jiangella</taxon>
    </lineage>
</organism>
<comment type="caution">
    <text evidence="2">The sequence shown here is derived from an EMBL/GenBank/DDBJ whole genome shotgun (WGS) entry which is preliminary data.</text>
</comment>
<dbReference type="RefSeq" id="WP_131898032.1">
    <property type="nucleotide sequence ID" value="NZ_SMKZ01000032.1"/>
</dbReference>
<evidence type="ECO:0000256" key="1">
    <source>
        <dbReference type="SAM" id="MobiDB-lite"/>
    </source>
</evidence>
<evidence type="ECO:0000313" key="3">
    <source>
        <dbReference type="Proteomes" id="UP000294739"/>
    </source>
</evidence>
<dbReference type="InParanoid" id="A0A4R5CVH1"/>
<reference evidence="2 3" key="1">
    <citation type="submission" date="2019-03" db="EMBL/GenBank/DDBJ databases">
        <title>Draft genome sequences of novel Actinobacteria.</title>
        <authorList>
            <person name="Sahin N."/>
            <person name="Ay H."/>
            <person name="Saygin H."/>
        </authorList>
    </citation>
    <scope>NUCLEOTIDE SEQUENCE [LARGE SCALE GENOMIC DNA]</scope>
    <source>
        <strain evidence="2 3">5K138</strain>
    </source>
</reference>
<dbReference type="AlphaFoldDB" id="A0A4R5CVH1"/>